<protein>
    <submittedName>
        <fullName evidence="2">Uncharacterized protein</fullName>
    </submittedName>
</protein>
<name>A0A368VJF6_9BACL</name>
<dbReference type="EMBL" id="QPJD01000022">
    <property type="protein sequence ID" value="RCW41665.1"/>
    <property type="molecule type" value="Genomic_DNA"/>
</dbReference>
<dbReference type="AlphaFoldDB" id="A0A368VJF6"/>
<feature type="compositionally biased region" description="Polar residues" evidence="1">
    <location>
        <begin position="176"/>
        <end position="205"/>
    </location>
</feature>
<accession>A0A368VJF6</accession>
<proteinExistence type="predicted"/>
<evidence type="ECO:0000313" key="3">
    <source>
        <dbReference type="Proteomes" id="UP000252415"/>
    </source>
</evidence>
<evidence type="ECO:0000256" key="1">
    <source>
        <dbReference type="SAM" id="MobiDB-lite"/>
    </source>
</evidence>
<organism evidence="2 3">
    <name type="scientific">Paenibacillus prosopidis</name>
    <dbReference type="NCBI Taxonomy" id="630520"/>
    <lineage>
        <taxon>Bacteria</taxon>
        <taxon>Bacillati</taxon>
        <taxon>Bacillota</taxon>
        <taxon>Bacilli</taxon>
        <taxon>Bacillales</taxon>
        <taxon>Paenibacillaceae</taxon>
        <taxon>Paenibacillus</taxon>
    </lineage>
</organism>
<sequence length="341" mass="38367">MVVIILEGITFFYRNNLSDGILDVNGADEKVDADLIEIARFDIREAMRKEILKNQNVIDGHLVNRSTPRSIKEVVFYAMARNNAIINFLKLLDPAPENLHDNVPSNEDYWIMMRKVGASKYPLQVKRRAEWDLYYDYTHDDYKRHRFWWVLLIIFIGWGLYSSYDEPSSYSSSSSGHNNTFGSEGISRGNSGSKSDSDSPQVKDNSGQSGFGNGGVSGSDSADGDDETFSINSNDRPVLSYRESLTIGAHYFLPNSGGNGYFTIAPGDRVETFSGEQINIDFDVPIESDPLIKLNDLEIDGWSTATNPNITWITFTAVEGENKVSIKVDDSNYEYFFDAEK</sequence>
<feature type="region of interest" description="Disordered" evidence="1">
    <location>
        <begin position="172"/>
        <end position="233"/>
    </location>
</feature>
<reference evidence="2 3" key="1">
    <citation type="submission" date="2018-07" db="EMBL/GenBank/DDBJ databases">
        <title>Genomic Encyclopedia of Type Strains, Phase III (KMG-III): the genomes of soil and plant-associated and newly described type strains.</title>
        <authorList>
            <person name="Whitman W."/>
        </authorList>
    </citation>
    <scope>NUCLEOTIDE SEQUENCE [LARGE SCALE GENOMIC DNA]</scope>
    <source>
        <strain evidence="2 3">CECT 7506</strain>
    </source>
</reference>
<comment type="caution">
    <text evidence="2">The sequence shown here is derived from an EMBL/GenBank/DDBJ whole genome shotgun (WGS) entry which is preliminary data.</text>
</comment>
<gene>
    <name evidence="2" type="ORF">DFP97_122101</name>
</gene>
<dbReference type="Proteomes" id="UP000252415">
    <property type="component" value="Unassembled WGS sequence"/>
</dbReference>
<keyword evidence="3" id="KW-1185">Reference proteome</keyword>
<evidence type="ECO:0000313" key="2">
    <source>
        <dbReference type="EMBL" id="RCW41665.1"/>
    </source>
</evidence>